<reference evidence="1" key="1">
    <citation type="journal article" date="2020" name="mSystems">
        <title>Genome- and Community-Level Interaction Insights into Carbon Utilization and Element Cycling Functions of Hydrothermarchaeota in Hydrothermal Sediment.</title>
        <authorList>
            <person name="Zhou Z."/>
            <person name="Liu Y."/>
            <person name="Xu W."/>
            <person name="Pan J."/>
            <person name="Luo Z.H."/>
            <person name="Li M."/>
        </authorList>
    </citation>
    <scope>NUCLEOTIDE SEQUENCE [LARGE SCALE GENOMIC DNA]</scope>
    <source>
        <strain evidence="1">SpSt-747</strain>
    </source>
</reference>
<sequence>MWVCIFGVLIAWGRGEAFAEKHLVLLSPAHDEYFFSFLEVFLRRSLPDYRVTTIITGEGIPQVEGAIVVGFPEDLKVLERSRKKPLAIVLGEDGDLSISVLGRVVFAFEEVARVLQKELFAGKRGAFLFVGGERSPFLPFLGLLGEIRFFGEAEKERVVVVERALQARPFFRAKDKRPFALLVLEAATEMLFALQEGKVDALIDLKPSAVASCVVRILRRWEKEGECSERCTVSPLLVTRETIASADTYEVVRRCLSCH</sequence>
<dbReference type="EMBL" id="DTFV01000034">
    <property type="protein sequence ID" value="HGI30065.1"/>
    <property type="molecule type" value="Genomic_DNA"/>
</dbReference>
<organism evidence="1">
    <name type="scientific">Candidatus Caldatribacterium californiense</name>
    <dbReference type="NCBI Taxonomy" id="1454726"/>
    <lineage>
        <taxon>Bacteria</taxon>
        <taxon>Pseudomonadati</taxon>
        <taxon>Atribacterota</taxon>
        <taxon>Atribacteria</taxon>
        <taxon>Atribacterales</taxon>
        <taxon>Candidatus Caldatribacteriaceae</taxon>
        <taxon>Candidatus Caldatribacterium</taxon>
    </lineage>
</organism>
<name>A0A7V3YFB8_9BACT</name>
<protein>
    <submittedName>
        <fullName evidence="1">Uncharacterized protein</fullName>
    </submittedName>
</protein>
<comment type="caution">
    <text evidence="1">The sequence shown here is derived from an EMBL/GenBank/DDBJ whole genome shotgun (WGS) entry which is preliminary data.</text>
</comment>
<proteinExistence type="predicted"/>
<evidence type="ECO:0000313" key="1">
    <source>
        <dbReference type="EMBL" id="HGI30065.1"/>
    </source>
</evidence>
<dbReference type="AlphaFoldDB" id="A0A7V3YFB8"/>
<accession>A0A7V3YFB8</accession>
<gene>
    <name evidence="1" type="ORF">ENV30_01945</name>
</gene>